<evidence type="ECO:0000256" key="8">
    <source>
        <dbReference type="ARBA" id="ARBA00023136"/>
    </source>
</evidence>
<comment type="caution">
    <text evidence="10">The sequence shown here is derived from an EMBL/GenBank/DDBJ whole genome shotgun (WGS) entry which is preliminary data.</text>
</comment>
<dbReference type="InterPro" id="IPR003369">
    <property type="entry name" value="TatA/B/E"/>
</dbReference>
<keyword evidence="3 9" id="KW-1003">Cell membrane</keyword>
<dbReference type="PANTHER" id="PTHR42982:SF1">
    <property type="entry name" value="SEC-INDEPENDENT PROTEIN TRANSLOCASE PROTEIN TATA"/>
    <property type="match status" value="1"/>
</dbReference>
<comment type="function">
    <text evidence="9">Part of the twin-arginine translocation (Tat) system that transports large folded proteins containing a characteristic twin-arginine motif in their signal peptide across membranes. TatA could form the protein-conducting channel of the Tat system.</text>
</comment>
<sequence>MISWPKLLILLAIAVLVLGTNRLRTLGSDLGAAIKGFKKELADDNKKTDLVKDDFANKNDHNG</sequence>
<evidence type="ECO:0000256" key="4">
    <source>
        <dbReference type="ARBA" id="ARBA00022692"/>
    </source>
</evidence>
<proteinExistence type="inferred from homology"/>
<comment type="similarity">
    <text evidence="9">Belongs to the TatA/E family.</text>
</comment>
<dbReference type="Proteomes" id="UP000651208">
    <property type="component" value="Unassembled WGS sequence"/>
</dbReference>
<organism evidence="10 11">
    <name type="scientific">Frischella japonica</name>
    <dbReference type="NCBI Taxonomy" id="2741544"/>
    <lineage>
        <taxon>Bacteria</taxon>
        <taxon>Pseudomonadati</taxon>
        <taxon>Pseudomonadota</taxon>
        <taxon>Gammaproteobacteria</taxon>
        <taxon>Orbales</taxon>
        <taxon>Orbaceae</taxon>
        <taxon>Frischella</taxon>
    </lineage>
</organism>
<evidence type="ECO:0000256" key="1">
    <source>
        <dbReference type="ARBA" id="ARBA00004162"/>
    </source>
</evidence>
<dbReference type="HAMAP" id="MF_00236">
    <property type="entry name" value="TatA_E"/>
    <property type="match status" value="1"/>
</dbReference>
<gene>
    <name evidence="9 10" type="primary">tatA</name>
    <name evidence="10" type="ORF">FcAc13_07315</name>
</gene>
<evidence type="ECO:0000256" key="9">
    <source>
        <dbReference type="HAMAP-Rule" id="MF_00236"/>
    </source>
</evidence>
<name>A0ABR7QYH7_9GAMM</name>
<evidence type="ECO:0000313" key="10">
    <source>
        <dbReference type="EMBL" id="MBC9131116.1"/>
    </source>
</evidence>
<accession>A0ABR7QYH7</accession>
<evidence type="ECO:0000256" key="3">
    <source>
        <dbReference type="ARBA" id="ARBA00022475"/>
    </source>
</evidence>
<dbReference type="EMBL" id="JABURY010000016">
    <property type="protein sequence ID" value="MBC9131116.1"/>
    <property type="molecule type" value="Genomic_DNA"/>
</dbReference>
<dbReference type="PANTHER" id="PTHR42982">
    <property type="entry name" value="SEC-INDEPENDENT PROTEIN TRANSLOCASE PROTEIN TATA"/>
    <property type="match status" value="1"/>
</dbReference>
<dbReference type="Pfam" id="PF02416">
    <property type="entry name" value="TatA_B_E"/>
    <property type="match status" value="1"/>
</dbReference>
<evidence type="ECO:0000313" key="11">
    <source>
        <dbReference type="Proteomes" id="UP000651208"/>
    </source>
</evidence>
<evidence type="ECO:0000256" key="5">
    <source>
        <dbReference type="ARBA" id="ARBA00022927"/>
    </source>
</evidence>
<keyword evidence="5 9" id="KW-0653">Protein transport</keyword>
<keyword evidence="11" id="KW-1185">Reference proteome</keyword>
<evidence type="ECO:0000256" key="2">
    <source>
        <dbReference type="ARBA" id="ARBA00022448"/>
    </source>
</evidence>
<keyword evidence="4 9" id="KW-0812">Transmembrane</keyword>
<reference evidence="10 11" key="1">
    <citation type="submission" date="2020-06" db="EMBL/GenBank/DDBJ databases">
        <title>Frischella cerana isolated from Apis cerana gut homogenate.</title>
        <authorList>
            <person name="Wolter L.A."/>
            <person name="Suenami S."/>
            <person name="Miyazaki R."/>
        </authorList>
    </citation>
    <scope>NUCLEOTIDE SEQUENCE [LARGE SCALE GENOMIC DNA]</scope>
    <source>
        <strain evidence="10 11">Ac13</strain>
    </source>
</reference>
<evidence type="ECO:0000256" key="6">
    <source>
        <dbReference type="ARBA" id="ARBA00022989"/>
    </source>
</evidence>
<comment type="subcellular location">
    <subcellularLocation>
        <location evidence="1 9">Cell membrane</location>
        <topology evidence="1 9">Single-pass membrane protein</topology>
    </subcellularLocation>
</comment>
<comment type="subunit">
    <text evidence="9">The Tat system comprises two distinct complexes: a TatABC complex, containing multiple copies of TatA, TatB and TatC subunits, and a separate TatA complex, containing only TatA subunits. Substrates initially bind to the TatABC complex, which probably triggers association of the separate TatA complex to form the active translocon.</text>
</comment>
<dbReference type="InterPro" id="IPR006312">
    <property type="entry name" value="TatA/E"/>
</dbReference>
<keyword evidence="2 9" id="KW-0813">Transport</keyword>
<keyword evidence="6 9" id="KW-1133">Transmembrane helix</keyword>
<dbReference type="Gene3D" id="1.20.5.3310">
    <property type="match status" value="1"/>
</dbReference>
<keyword evidence="7 9" id="KW-0811">Translocation</keyword>
<evidence type="ECO:0000256" key="7">
    <source>
        <dbReference type="ARBA" id="ARBA00023010"/>
    </source>
</evidence>
<dbReference type="RefSeq" id="WP_187755559.1">
    <property type="nucleotide sequence ID" value="NZ_JABURY010000016.1"/>
</dbReference>
<protein>
    <recommendedName>
        <fullName evidence="9">Sec-independent protein translocase protein TatA</fullName>
    </recommendedName>
</protein>
<dbReference type="NCBIfam" id="TIGR01411">
    <property type="entry name" value="tatAE"/>
    <property type="match status" value="1"/>
</dbReference>
<keyword evidence="8 9" id="KW-0472">Membrane</keyword>